<sequence length="357" mass="40459">MVEVGSNEDDLEENYMEFMSTKDNLRRAGHAKHIKNSDADQYLPKMYKFQKCKISSSVFKLVNHIYETLVAAGEAFNPEVPDGGMQSATIFETARNIVTMFVKIAPIHHKTAISTVPQIAAVFYNNCYYICHRLMTAGFDAELLMTKNQGKIPRSRLNFVEFFGPLRKLAAGVLEQHLANCRRQISTILSDGDMFVGLREEARHKKTAKTLLSVKMQLEQIATVWREVLTDSVYADSMGNIISHVLVTLASIVVSKEDITSHDAELTATLLQQFLTDMESLMKIQGYTLIHRVCEKSYYKMKEIIFCVNGSIQSISDRWCEGKGPLAQWVSADHVRRLIRALFQNTDRRAAVLSLIH</sequence>
<dbReference type="Pfam" id="PF22766">
    <property type="entry name" value="ZW10_C2"/>
    <property type="match status" value="1"/>
</dbReference>
<comment type="caution">
    <text evidence="3">The sequence shown here is derived from an EMBL/GenBank/DDBJ whole genome shotgun (WGS) entry which is preliminary data.</text>
</comment>
<dbReference type="InterPro" id="IPR046362">
    <property type="entry name" value="Zw10/DSL1_C_sf"/>
</dbReference>
<accession>A0A4U5N661</accession>
<dbReference type="GO" id="GO:0006888">
    <property type="term" value="P:endoplasmic reticulum to Golgi vesicle-mediated transport"/>
    <property type="evidence" value="ECO:0007669"/>
    <property type="project" value="TreeGrafter"/>
</dbReference>
<proteinExistence type="predicted"/>
<dbReference type="EMBL" id="AZBU02000005">
    <property type="protein sequence ID" value="TKR78059.1"/>
    <property type="molecule type" value="Genomic_DNA"/>
</dbReference>
<protein>
    <submittedName>
        <fullName evidence="3">Uncharacterized protein</fullName>
    </submittedName>
</protein>
<name>A0A4U5N661_STECR</name>
<dbReference type="Gene3D" id="1.10.357.150">
    <property type="match status" value="1"/>
</dbReference>
<dbReference type="OrthoDB" id="534815at2759"/>
<reference evidence="3 4" key="1">
    <citation type="journal article" date="2015" name="Genome Biol.">
        <title>Comparative genomics of Steinernema reveals deeply conserved gene regulatory networks.</title>
        <authorList>
            <person name="Dillman A.R."/>
            <person name="Macchietto M."/>
            <person name="Porter C.F."/>
            <person name="Rogers A."/>
            <person name="Williams B."/>
            <person name="Antoshechkin I."/>
            <person name="Lee M.M."/>
            <person name="Goodwin Z."/>
            <person name="Lu X."/>
            <person name="Lewis E.E."/>
            <person name="Goodrich-Blair H."/>
            <person name="Stock S.P."/>
            <person name="Adams B.J."/>
            <person name="Sternberg P.W."/>
            <person name="Mortazavi A."/>
        </authorList>
    </citation>
    <scope>NUCLEOTIDE SEQUENCE [LARGE SCALE GENOMIC DNA]</scope>
    <source>
        <strain evidence="3 4">ALL</strain>
    </source>
</reference>
<dbReference type="PANTHER" id="PTHR12205:SF0">
    <property type="entry name" value="CENTROMERE_KINETOCHORE PROTEIN ZW10 HOMOLOG"/>
    <property type="match status" value="1"/>
</dbReference>
<dbReference type="PANTHER" id="PTHR12205">
    <property type="entry name" value="CENTROMERE/KINETOCHORE PROTEIN ZW10"/>
    <property type="match status" value="1"/>
</dbReference>
<keyword evidence="4" id="KW-1185">Reference proteome</keyword>
<evidence type="ECO:0000259" key="2">
    <source>
        <dbReference type="Pfam" id="PF22766"/>
    </source>
</evidence>
<dbReference type="GO" id="GO:1990423">
    <property type="term" value="C:RZZ complex"/>
    <property type="evidence" value="ECO:0007669"/>
    <property type="project" value="TreeGrafter"/>
</dbReference>
<dbReference type="Pfam" id="PF20666">
    <property type="entry name" value="ZW10_C"/>
    <property type="match status" value="1"/>
</dbReference>
<dbReference type="GO" id="GO:0005737">
    <property type="term" value="C:cytoplasm"/>
    <property type="evidence" value="ECO:0007669"/>
    <property type="project" value="GOC"/>
</dbReference>
<dbReference type="GO" id="GO:0007094">
    <property type="term" value="P:mitotic spindle assembly checkpoint signaling"/>
    <property type="evidence" value="ECO:0007669"/>
    <property type="project" value="TreeGrafter"/>
</dbReference>
<dbReference type="Proteomes" id="UP000298663">
    <property type="component" value="Unassembled WGS sequence"/>
</dbReference>
<feature type="domain" description="ZW10 C-terminal helical" evidence="2">
    <location>
        <begin position="212"/>
        <end position="354"/>
    </location>
</feature>
<dbReference type="AlphaFoldDB" id="A0A4U5N661"/>
<organism evidence="3 4">
    <name type="scientific">Steinernema carpocapsae</name>
    <name type="common">Entomopathogenic nematode</name>
    <dbReference type="NCBI Taxonomy" id="34508"/>
    <lineage>
        <taxon>Eukaryota</taxon>
        <taxon>Metazoa</taxon>
        <taxon>Ecdysozoa</taxon>
        <taxon>Nematoda</taxon>
        <taxon>Chromadorea</taxon>
        <taxon>Rhabditida</taxon>
        <taxon>Tylenchina</taxon>
        <taxon>Panagrolaimomorpha</taxon>
        <taxon>Strongyloidoidea</taxon>
        <taxon>Steinernematidae</taxon>
        <taxon>Steinernema</taxon>
    </lineage>
</organism>
<reference evidence="3 4" key="2">
    <citation type="journal article" date="2019" name="G3 (Bethesda)">
        <title>Hybrid Assembly of the Genome of the Entomopathogenic Nematode Steinernema carpocapsae Identifies the X-Chromosome.</title>
        <authorList>
            <person name="Serra L."/>
            <person name="Macchietto M."/>
            <person name="Macias-Munoz A."/>
            <person name="McGill C.J."/>
            <person name="Rodriguez I.M."/>
            <person name="Rodriguez B."/>
            <person name="Murad R."/>
            <person name="Mortazavi A."/>
        </authorList>
    </citation>
    <scope>NUCLEOTIDE SEQUENCE [LARGE SCALE GENOMIC DNA]</scope>
    <source>
        <strain evidence="3 4">ALL</strain>
    </source>
</reference>
<dbReference type="InterPro" id="IPR055148">
    <property type="entry name" value="ZW10_C_2"/>
</dbReference>
<dbReference type="InterPro" id="IPR048343">
    <property type="entry name" value="ZW10_C"/>
</dbReference>
<evidence type="ECO:0000313" key="4">
    <source>
        <dbReference type="Proteomes" id="UP000298663"/>
    </source>
</evidence>
<feature type="domain" description="Centromere/kinetochore protein zw10 C-terminal" evidence="1">
    <location>
        <begin position="48"/>
        <end position="186"/>
    </location>
</feature>
<gene>
    <name evidence="3" type="ORF">L596_018928</name>
</gene>
<evidence type="ECO:0000259" key="1">
    <source>
        <dbReference type="Pfam" id="PF20666"/>
    </source>
</evidence>
<evidence type="ECO:0000313" key="3">
    <source>
        <dbReference type="EMBL" id="TKR78059.1"/>
    </source>
</evidence>
<dbReference type="STRING" id="34508.A0A4U5N661"/>